<dbReference type="Pfam" id="PF07727">
    <property type="entry name" value="RVT_2"/>
    <property type="match status" value="1"/>
</dbReference>
<sequence>MQPKAREAIFVRYRREKRGYHLLDSKTRKAFYSHTTVFYERKAGRLATGVTPSFDTTVPIERYLELDNVAMENIPVMLDEMHHRDADNDIDDCSHPDLPGGADGRIARTGGASGAVARPSGANGIVTVGAADSDTASAGAKRGRTESVERGESPQKRTRSENVAAVRGAVPREAMEYPMRNVCESEQNIKSKRKKKKRCRRWRKVPTAEVTLQQEKSRQEPPIRKGKPAAQAEYDALMKNFTWELVPRQQNMKVLRNRWVFRFKYDTDGEIDRFKVRLVIKGFMQVYGIDYLEGYSPVVRLETLRVLLTFAAVCDYEVHQMDVATAFLNGEIDVEVCMEQPDGFEVPGKESWVCRLLKSSYGLKQAPRVWFEVIPGRASVAELHIRSTSTLVQRALMDTFGWATCSVATIHSRKHYYWQKAIDICQ</sequence>
<dbReference type="Pfam" id="PF25597">
    <property type="entry name" value="SH3_retrovirus"/>
    <property type="match status" value="1"/>
</dbReference>
<evidence type="ECO:0000313" key="4">
    <source>
        <dbReference type="EMBL" id="GMF57073.1"/>
    </source>
</evidence>
<protein>
    <submittedName>
        <fullName evidence="4">Unnamed protein product</fullName>
    </submittedName>
</protein>
<feature type="domain" description="Retroviral polymerase SH3-like" evidence="3">
    <location>
        <begin position="2"/>
        <end position="43"/>
    </location>
</feature>
<feature type="compositionally biased region" description="Basic and acidic residues" evidence="1">
    <location>
        <begin position="143"/>
        <end position="160"/>
    </location>
</feature>
<dbReference type="Proteomes" id="UP001165121">
    <property type="component" value="Unassembled WGS sequence"/>
</dbReference>
<name>A0A9W7D4I5_9STRA</name>
<dbReference type="EMBL" id="BSXT01004190">
    <property type="protein sequence ID" value="GMF57073.1"/>
    <property type="molecule type" value="Genomic_DNA"/>
</dbReference>
<comment type="caution">
    <text evidence="4">The sequence shown here is derived from an EMBL/GenBank/DDBJ whole genome shotgun (WGS) entry which is preliminary data.</text>
</comment>
<reference evidence="4" key="1">
    <citation type="submission" date="2023-04" db="EMBL/GenBank/DDBJ databases">
        <title>Phytophthora fragariaefolia NBRC 109709.</title>
        <authorList>
            <person name="Ichikawa N."/>
            <person name="Sato H."/>
            <person name="Tonouchi N."/>
        </authorList>
    </citation>
    <scope>NUCLEOTIDE SEQUENCE</scope>
    <source>
        <strain evidence="4">NBRC 109709</strain>
    </source>
</reference>
<dbReference type="InterPro" id="IPR013103">
    <property type="entry name" value="RVT_2"/>
</dbReference>
<feature type="domain" description="Reverse transcriptase Ty1/copia-type" evidence="2">
    <location>
        <begin position="242"/>
        <end position="374"/>
    </location>
</feature>
<dbReference type="AlphaFoldDB" id="A0A9W7D4I5"/>
<dbReference type="OrthoDB" id="7473114at2759"/>
<accession>A0A9W7D4I5</accession>
<proteinExistence type="predicted"/>
<keyword evidence="5" id="KW-1185">Reference proteome</keyword>
<feature type="region of interest" description="Disordered" evidence="1">
    <location>
        <begin position="133"/>
        <end position="162"/>
    </location>
</feature>
<evidence type="ECO:0000259" key="3">
    <source>
        <dbReference type="Pfam" id="PF25597"/>
    </source>
</evidence>
<evidence type="ECO:0000259" key="2">
    <source>
        <dbReference type="Pfam" id="PF07727"/>
    </source>
</evidence>
<organism evidence="4 5">
    <name type="scientific">Phytophthora fragariaefolia</name>
    <dbReference type="NCBI Taxonomy" id="1490495"/>
    <lineage>
        <taxon>Eukaryota</taxon>
        <taxon>Sar</taxon>
        <taxon>Stramenopiles</taxon>
        <taxon>Oomycota</taxon>
        <taxon>Peronosporomycetes</taxon>
        <taxon>Peronosporales</taxon>
        <taxon>Peronosporaceae</taxon>
        <taxon>Phytophthora</taxon>
    </lineage>
</organism>
<evidence type="ECO:0000256" key="1">
    <source>
        <dbReference type="SAM" id="MobiDB-lite"/>
    </source>
</evidence>
<dbReference type="InterPro" id="IPR057670">
    <property type="entry name" value="SH3_retrovirus"/>
</dbReference>
<gene>
    <name evidence="4" type="ORF">Pfra01_002432600</name>
</gene>
<evidence type="ECO:0000313" key="5">
    <source>
        <dbReference type="Proteomes" id="UP001165121"/>
    </source>
</evidence>